<evidence type="ECO:0000313" key="8">
    <source>
        <dbReference type="EMBL" id="QOZ65198.1"/>
    </source>
</evidence>
<feature type="region of interest" description="Disordered" evidence="7">
    <location>
        <begin position="1"/>
        <end position="39"/>
    </location>
</feature>
<dbReference type="EC" id="2.1.1.170" evidence="6"/>
<dbReference type="PANTHER" id="PTHR31760:SF0">
    <property type="entry name" value="S-ADENOSYL-L-METHIONINE-DEPENDENT METHYLTRANSFERASES SUPERFAMILY PROTEIN"/>
    <property type="match status" value="1"/>
</dbReference>
<dbReference type="InterPro" id="IPR003682">
    <property type="entry name" value="rRNA_ssu_MeTfrase_G"/>
</dbReference>
<dbReference type="KEGG" id="barh:WN72_01085"/>
<comment type="subcellular location">
    <subcellularLocation>
        <location evidence="6">Cytoplasm</location>
    </subcellularLocation>
</comment>
<dbReference type="HAMAP" id="MF_00074">
    <property type="entry name" value="16SrRNA_methyltr_G"/>
    <property type="match status" value="1"/>
</dbReference>
<name>A0AAE7TDZ0_9BRAD</name>
<comment type="catalytic activity">
    <reaction evidence="6">
        <text>guanosine(527) in 16S rRNA + S-adenosyl-L-methionine = N(7)-methylguanosine(527) in 16S rRNA + S-adenosyl-L-homocysteine</text>
        <dbReference type="Rhea" id="RHEA:42732"/>
        <dbReference type="Rhea" id="RHEA-COMP:10209"/>
        <dbReference type="Rhea" id="RHEA-COMP:10210"/>
        <dbReference type="ChEBI" id="CHEBI:57856"/>
        <dbReference type="ChEBI" id="CHEBI:59789"/>
        <dbReference type="ChEBI" id="CHEBI:74269"/>
        <dbReference type="ChEBI" id="CHEBI:74480"/>
        <dbReference type="EC" id="2.1.1.170"/>
    </reaction>
</comment>
<reference evidence="8 9" key="1">
    <citation type="submission" date="2018-06" db="EMBL/GenBank/DDBJ databases">
        <title>Comparative genomics of Bradyrhizobium nodulating Arachidis hypogaea.</title>
        <authorList>
            <person name="Li Y."/>
        </authorList>
    </citation>
    <scope>NUCLEOTIDE SEQUENCE [LARGE SCALE GENOMIC DNA]</scope>
    <source>
        <strain evidence="8 9">CCBAU 051107</strain>
    </source>
</reference>
<dbReference type="AlphaFoldDB" id="A0AAE7TDZ0"/>
<keyword evidence="5 6" id="KW-0949">S-adenosyl-L-methionine</keyword>
<comment type="caution">
    <text evidence="6">Lacks conserved residue(s) required for the propagation of feature annotation.</text>
</comment>
<dbReference type="Proteomes" id="UP000594015">
    <property type="component" value="Chromosome"/>
</dbReference>
<dbReference type="SUPFAM" id="SSF53335">
    <property type="entry name" value="S-adenosyl-L-methionine-dependent methyltransferases"/>
    <property type="match status" value="1"/>
</dbReference>
<feature type="compositionally biased region" description="Basic and acidic residues" evidence="7">
    <location>
        <begin position="22"/>
        <end position="39"/>
    </location>
</feature>
<dbReference type="GO" id="GO:0005829">
    <property type="term" value="C:cytosol"/>
    <property type="evidence" value="ECO:0007669"/>
    <property type="project" value="TreeGrafter"/>
</dbReference>
<dbReference type="GO" id="GO:0070043">
    <property type="term" value="F:rRNA (guanine-N7-)-methyltransferase activity"/>
    <property type="evidence" value="ECO:0007669"/>
    <property type="project" value="UniProtKB-UniRule"/>
</dbReference>
<evidence type="ECO:0000256" key="5">
    <source>
        <dbReference type="ARBA" id="ARBA00022691"/>
    </source>
</evidence>
<evidence type="ECO:0000256" key="1">
    <source>
        <dbReference type="ARBA" id="ARBA00022490"/>
    </source>
</evidence>
<keyword evidence="4 6" id="KW-0808">Transferase</keyword>
<dbReference type="Gene3D" id="3.40.50.150">
    <property type="entry name" value="Vaccinia Virus protein VP39"/>
    <property type="match status" value="1"/>
</dbReference>
<evidence type="ECO:0000256" key="4">
    <source>
        <dbReference type="ARBA" id="ARBA00022679"/>
    </source>
</evidence>
<feature type="binding site" evidence="6">
    <location>
        <position position="120"/>
    </location>
    <ligand>
        <name>S-adenosyl-L-methionine</name>
        <dbReference type="ChEBI" id="CHEBI:59789"/>
    </ligand>
</feature>
<dbReference type="EMBL" id="CP030050">
    <property type="protein sequence ID" value="QOZ65198.1"/>
    <property type="molecule type" value="Genomic_DNA"/>
</dbReference>
<comment type="similarity">
    <text evidence="6">Belongs to the methyltransferase superfamily. RNA methyltransferase RsmG family.</text>
</comment>
<dbReference type="Pfam" id="PF02527">
    <property type="entry name" value="GidB"/>
    <property type="match status" value="1"/>
</dbReference>
<dbReference type="RefSeq" id="WP_092211618.1">
    <property type="nucleotide sequence ID" value="NZ_CP030050.1"/>
</dbReference>
<evidence type="ECO:0000313" key="9">
    <source>
        <dbReference type="Proteomes" id="UP000594015"/>
    </source>
</evidence>
<sequence>MKQRGPGGDRPLSRRPGAGEGAARRSDSAQAKPKIDKASANDQSLDAVIAADKIAALKVASVSRETEDRLDRYIALLREWQAKTNLVAPSTLPNLWTRHIADSLQLVDLAPTARRWADLGSGGGFPGVVLACAMAGTPGTSVHLVERIAKKAAFLREAIRVTASPGVVHLAEIGDNVDRITGPVDCVTARALAPLHQLIGFAEPLMRQGAKALFLKGQDVEAELTEAAKYWNIQPRLYQSRTGDGWIVELTSVERRG</sequence>
<evidence type="ECO:0000256" key="7">
    <source>
        <dbReference type="SAM" id="MobiDB-lite"/>
    </source>
</evidence>
<accession>A0AAE7TDZ0</accession>
<protein>
    <recommendedName>
        <fullName evidence="6">Ribosomal RNA small subunit methyltransferase G</fullName>
        <ecNumber evidence="6">2.1.1.170</ecNumber>
    </recommendedName>
    <alternativeName>
        <fullName evidence="6">16S rRNA 7-methylguanosine methyltransferase</fullName>
        <shortName evidence="6">16S rRNA m7G methyltransferase</shortName>
    </alternativeName>
</protein>
<gene>
    <name evidence="6" type="primary">rsmG</name>
    <name evidence="8" type="ORF">WN72_01085</name>
</gene>
<keyword evidence="2 6" id="KW-0698">rRNA processing</keyword>
<keyword evidence="1 6" id="KW-0963">Cytoplasm</keyword>
<dbReference type="NCBIfam" id="TIGR00138">
    <property type="entry name" value="rsmG_gidB"/>
    <property type="match status" value="1"/>
</dbReference>
<evidence type="ECO:0000256" key="6">
    <source>
        <dbReference type="HAMAP-Rule" id="MF_00074"/>
    </source>
</evidence>
<organism evidence="8 9">
    <name type="scientific">Bradyrhizobium arachidis</name>
    <dbReference type="NCBI Taxonomy" id="858423"/>
    <lineage>
        <taxon>Bacteria</taxon>
        <taxon>Pseudomonadati</taxon>
        <taxon>Pseudomonadota</taxon>
        <taxon>Alphaproteobacteria</taxon>
        <taxon>Hyphomicrobiales</taxon>
        <taxon>Nitrobacteraceae</taxon>
        <taxon>Bradyrhizobium</taxon>
    </lineage>
</organism>
<feature type="binding site" evidence="6">
    <location>
        <position position="190"/>
    </location>
    <ligand>
        <name>S-adenosyl-L-methionine</name>
        <dbReference type="ChEBI" id="CHEBI:59789"/>
    </ligand>
</feature>
<dbReference type="PIRSF" id="PIRSF003078">
    <property type="entry name" value="GidB"/>
    <property type="match status" value="1"/>
</dbReference>
<dbReference type="PANTHER" id="PTHR31760">
    <property type="entry name" value="S-ADENOSYL-L-METHIONINE-DEPENDENT METHYLTRANSFERASES SUPERFAMILY PROTEIN"/>
    <property type="match status" value="1"/>
</dbReference>
<keyword evidence="3 6" id="KW-0489">Methyltransferase</keyword>
<evidence type="ECO:0000256" key="2">
    <source>
        <dbReference type="ARBA" id="ARBA00022552"/>
    </source>
</evidence>
<proteinExistence type="inferred from homology"/>
<feature type="binding site" evidence="6">
    <location>
        <position position="125"/>
    </location>
    <ligand>
        <name>S-adenosyl-L-methionine</name>
        <dbReference type="ChEBI" id="CHEBI:59789"/>
    </ligand>
</feature>
<evidence type="ECO:0000256" key="3">
    <source>
        <dbReference type="ARBA" id="ARBA00022603"/>
    </source>
</evidence>
<dbReference type="InterPro" id="IPR029063">
    <property type="entry name" value="SAM-dependent_MTases_sf"/>
</dbReference>
<comment type="function">
    <text evidence="6">Specifically methylates the N7 position of guanine in position 527 of 16S rRNA.</text>
</comment>